<feature type="transmembrane region" description="Helical" evidence="1">
    <location>
        <begin position="181"/>
        <end position="201"/>
    </location>
</feature>
<keyword evidence="3" id="KW-1185">Reference proteome</keyword>
<evidence type="ECO:0008006" key="4">
    <source>
        <dbReference type="Google" id="ProtNLM"/>
    </source>
</evidence>
<comment type="caution">
    <text evidence="2">The sequence shown here is derived from an EMBL/GenBank/DDBJ whole genome shotgun (WGS) entry which is preliminary data.</text>
</comment>
<feature type="transmembrane region" description="Helical" evidence="1">
    <location>
        <begin position="207"/>
        <end position="227"/>
    </location>
</feature>
<feature type="transmembrane region" description="Helical" evidence="1">
    <location>
        <begin position="61"/>
        <end position="80"/>
    </location>
</feature>
<protein>
    <recommendedName>
        <fullName evidence="4">YhhN-like protein</fullName>
    </recommendedName>
</protein>
<name>A0ABP3TYA6_9FLAO</name>
<evidence type="ECO:0000313" key="2">
    <source>
        <dbReference type="EMBL" id="GAA0720382.1"/>
    </source>
</evidence>
<keyword evidence="1" id="KW-0472">Membrane</keyword>
<keyword evidence="1" id="KW-1133">Transmembrane helix</keyword>
<organism evidence="2 3">
    <name type="scientific">Aquimarina litoralis</name>
    <dbReference type="NCBI Taxonomy" id="584605"/>
    <lineage>
        <taxon>Bacteria</taxon>
        <taxon>Pseudomonadati</taxon>
        <taxon>Bacteroidota</taxon>
        <taxon>Flavobacteriia</taxon>
        <taxon>Flavobacteriales</taxon>
        <taxon>Flavobacteriaceae</taxon>
        <taxon>Aquimarina</taxon>
    </lineage>
</organism>
<reference evidence="3" key="1">
    <citation type="journal article" date="2019" name="Int. J. Syst. Evol. Microbiol.">
        <title>The Global Catalogue of Microorganisms (GCM) 10K type strain sequencing project: providing services to taxonomists for standard genome sequencing and annotation.</title>
        <authorList>
            <consortium name="The Broad Institute Genomics Platform"/>
            <consortium name="The Broad Institute Genome Sequencing Center for Infectious Disease"/>
            <person name="Wu L."/>
            <person name="Ma J."/>
        </authorList>
    </citation>
    <scope>NUCLEOTIDE SEQUENCE [LARGE SCALE GENOMIC DNA]</scope>
    <source>
        <strain evidence="3">JCM 15974</strain>
    </source>
</reference>
<dbReference type="Proteomes" id="UP001501758">
    <property type="component" value="Unassembled WGS sequence"/>
</dbReference>
<feature type="transmembrane region" description="Helical" evidence="1">
    <location>
        <begin position="37"/>
        <end position="54"/>
    </location>
</feature>
<gene>
    <name evidence="2" type="ORF">GCM10009430_20490</name>
</gene>
<proteinExistence type="predicted"/>
<evidence type="ECO:0000313" key="3">
    <source>
        <dbReference type="Proteomes" id="UP001501758"/>
    </source>
</evidence>
<feature type="transmembrane region" description="Helical" evidence="1">
    <location>
        <begin position="12"/>
        <end position="31"/>
    </location>
</feature>
<dbReference type="EMBL" id="BAAAGE010000002">
    <property type="protein sequence ID" value="GAA0720382.1"/>
    <property type="molecule type" value="Genomic_DNA"/>
</dbReference>
<feature type="transmembrane region" description="Helical" evidence="1">
    <location>
        <begin position="148"/>
        <end position="169"/>
    </location>
</feature>
<feature type="transmembrane region" description="Helical" evidence="1">
    <location>
        <begin position="86"/>
        <end position="104"/>
    </location>
</feature>
<sequence>MNFINIIFLKKNKLIDILFYISFAIVVIVAGFFDKKYLAFALPLMIISIGISYVKNIEKVNIWYIISLLSMIVCDILIYSDFVGNFSIICLLTACYFLMCSLAFRKYVDFKAITKNTFWSIPLVVSAALIVYLIVSIFNLLVDMVKDAILEVVICLFFSTAHILLSYMIYKRDTYKEAYKLIVVSCLCIFIVSLLPINEMFYSNNIFTVLVNIAHVLSLYLFMQFLIKTHPEKDIKEKTKKYL</sequence>
<feature type="transmembrane region" description="Helical" evidence="1">
    <location>
        <begin position="116"/>
        <end position="142"/>
    </location>
</feature>
<keyword evidence="1" id="KW-0812">Transmembrane</keyword>
<evidence type="ECO:0000256" key="1">
    <source>
        <dbReference type="SAM" id="Phobius"/>
    </source>
</evidence>
<accession>A0ABP3TYA6</accession>